<keyword evidence="9" id="KW-0539">Nucleus</keyword>
<dbReference type="InterPro" id="IPR027417">
    <property type="entry name" value="P-loop_NTPase"/>
</dbReference>
<dbReference type="GO" id="GO:0005524">
    <property type="term" value="F:ATP binding"/>
    <property type="evidence" value="ECO:0007669"/>
    <property type="project" value="UniProtKB-KW"/>
</dbReference>
<keyword evidence="5" id="KW-0347">Helicase</keyword>
<comment type="subcellular location">
    <subcellularLocation>
        <location evidence="1">Nucleus</location>
    </subcellularLocation>
</comment>
<evidence type="ECO:0000256" key="5">
    <source>
        <dbReference type="ARBA" id="ARBA00022806"/>
    </source>
</evidence>
<evidence type="ECO:0000256" key="7">
    <source>
        <dbReference type="ARBA" id="ARBA00023125"/>
    </source>
</evidence>
<evidence type="ECO:0000256" key="12">
    <source>
        <dbReference type="ARBA" id="ARBA00049360"/>
    </source>
</evidence>
<organism evidence="15 16">
    <name type="scientific">Astyanax mexicanus</name>
    <name type="common">Blind cave fish</name>
    <name type="synonym">Astyanax fasciatus mexicanus</name>
    <dbReference type="NCBI Taxonomy" id="7994"/>
    <lineage>
        <taxon>Eukaryota</taxon>
        <taxon>Metazoa</taxon>
        <taxon>Chordata</taxon>
        <taxon>Craniata</taxon>
        <taxon>Vertebrata</taxon>
        <taxon>Euteleostomi</taxon>
        <taxon>Actinopterygii</taxon>
        <taxon>Neopterygii</taxon>
        <taxon>Teleostei</taxon>
        <taxon>Ostariophysi</taxon>
        <taxon>Characiformes</taxon>
        <taxon>Characoidei</taxon>
        <taxon>Acestrorhamphidae</taxon>
        <taxon>Acestrorhamphinae</taxon>
        <taxon>Astyanax</taxon>
    </lineage>
</organism>
<dbReference type="InterPro" id="IPR014001">
    <property type="entry name" value="Helicase_ATP-bd"/>
</dbReference>
<evidence type="ECO:0000256" key="1">
    <source>
        <dbReference type="ARBA" id="ARBA00004123"/>
    </source>
</evidence>
<dbReference type="SUPFAM" id="SSF52540">
    <property type="entry name" value="P-loop containing nucleoside triphosphate hydrolases"/>
    <property type="match status" value="2"/>
</dbReference>
<dbReference type="PROSITE" id="PS51192">
    <property type="entry name" value="HELICASE_ATP_BIND_1"/>
    <property type="match status" value="1"/>
</dbReference>
<dbReference type="AlphaFoldDB" id="A0A8B9GWX5"/>
<dbReference type="GO" id="GO:0005737">
    <property type="term" value="C:cytoplasm"/>
    <property type="evidence" value="ECO:0007669"/>
    <property type="project" value="TreeGrafter"/>
</dbReference>
<dbReference type="EC" id="5.6.2.4" evidence="11"/>
<evidence type="ECO:0000256" key="10">
    <source>
        <dbReference type="ARBA" id="ARBA00034617"/>
    </source>
</evidence>
<dbReference type="GO" id="GO:0003677">
    <property type="term" value="F:DNA binding"/>
    <property type="evidence" value="ECO:0007669"/>
    <property type="project" value="UniProtKB-KW"/>
</dbReference>
<evidence type="ECO:0000256" key="8">
    <source>
        <dbReference type="ARBA" id="ARBA00023235"/>
    </source>
</evidence>
<comment type="similarity">
    <text evidence="2">Belongs to the helicase family. RecQ subfamily.</text>
</comment>
<keyword evidence="7" id="KW-0238">DNA-binding</keyword>
<keyword evidence="6" id="KW-0067">ATP-binding</keyword>
<dbReference type="GO" id="GO:0005694">
    <property type="term" value="C:chromosome"/>
    <property type="evidence" value="ECO:0007669"/>
    <property type="project" value="TreeGrafter"/>
</dbReference>
<keyword evidence="8" id="KW-0413">Isomerase</keyword>
<evidence type="ECO:0000313" key="16">
    <source>
        <dbReference type="Proteomes" id="UP000694621"/>
    </source>
</evidence>
<evidence type="ECO:0000256" key="13">
    <source>
        <dbReference type="SAM" id="MobiDB-lite"/>
    </source>
</evidence>
<dbReference type="GO" id="GO:0009378">
    <property type="term" value="F:four-way junction helicase activity"/>
    <property type="evidence" value="ECO:0007669"/>
    <property type="project" value="TreeGrafter"/>
</dbReference>
<dbReference type="GO" id="GO:0016787">
    <property type="term" value="F:hydrolase activity"/>
    <property type="evidence" value="ECO:0007669"/>
    <property type="project" value="UniProtKB-KW"/>
</dbReference>
<evidence type="ECO:0000256" key="4">
    <source>
        <dbReference type="ARBA" id="ARBA00022801"/>
    </source>
</evidence>
<dbReference type="GO" id="GO:0043138">
    <property type="term" value="F:3'-5' DNA helicase activity"/>
    <property type="evidence" value="ECO:0007669"/>
    <property type="project" value="UniProtKB-EC"/>
</dbReference>
<dbReference type="FunFam" id="3.40.50.300:FF:000772">
    <property type="entry name" value="ATP-dependent DNA helicase Q4"/>
    <property type="match status" value="1"/>
</dbReference>
<evidence type="ECO:0000256" key="2">
    <source>
        <dbReference type="ARBA" id="ARBA00005446"/>
    </source>
</evidence>
<comment type="catalytic activity">
    <reaction evidence="10">
        <text>Couples ATP hydrolysis with the unwinding of duplex DNA by translocating in the 3'-5' direction.</text>
        <dbReference type="EC" id="5.6.2.4"/>
    </reaction>
</comment>
<keyword evidence="3" id="KW-0547">Nucleotide-binding</keyword>
<dbReference type="GO" id="GO:0005634">
    <property type="term" value="C:nucleus"/>
    <property type="evidence" value="ECO:0007669"/>
    <property type="project" value="UniProtKB-SubCell"/>
</dbReference>
<dbReference type="InterPro" id="IPR011545">
    <property type="entry name" value="DEAD/DEAH_box_helicase_dom"/>
</dbReference>
<dbReference type="Proteomes" id="UP000694621">
    <property type="component" value="Unplaced"/>
</dbReference>
<dbReference type="GO" id="GO:0000724">
    <property type="term" value="P:double-strand break repair via homologous recombination"/>
    <property type="evidence" value="ECO:0007669"/>
    <property type="project" value="TreeGrafter"/>
</dbReference>
<dbReference type="Ensembl" id="ENSAMXT00005005826.1">
    <property type="protein sequence ID" value="ENSAMXP00005005078.1"/>
    <property type="gene ID" value="ENSAMXG00005003135.1"/>
</dbReference>
<evidence type="ECO:0000256" key="11">
    <source>
        <dbReference type="ARBA" id="ARBA00034808"/>
    </source>
</evidence>
<sequence length="471" mass="53115">MKLFVSENAAEEKEDKGEEILLNVIRPDYERPAPPPPMEPLYEPTEDGKTQDVPPEVYQALRDFGYKSFRPGQEMAIMRILSGLSTLVVLSTGMGKSLCYQLPAYLYAQRSNCITLVVSPLVSLMDDQLSGLPANLKAACIHSNMSRKQRETVKAGQVHVLLLSPEALVGGGHSGSGCLPPADQLPPVAFACIDEAHCVSEWSHNFRPCYLRLCKVLRDRLGVRCLLGLTATATLSTALDIAHHLDINDQEGIAVRSAAVPHNLQLSVSMDRDKDQALVSLLKGERFGSLDSIIVYCTRREETNRIAALLRTCLQGVVLKESSLPVKEKEDDNPVGKKKKALAYRNCSFCMDELDEERSLKLKELLSDYFDKRRDLDMSKKFPEEQDDEDETLNKCRDWEQQIRADVRGFLASQSEEKFSGRAVARIFHGIGSPCYPAQIYGRDRRFWRKYIQFDFNEIIRIATQEIIRTR</sequence>
<feature type="region of interest" description="Disordered" evidence="13">
    <location>
        <begin position="26"/>
        <end position="51"/>
    </location>
</feature>
<dbReference type="GO" id="GO:0000723">
    <property type="term" value="P:telomere maintenance"/>
    <property type="evidence" value="ECO:0007669"/>
    <property type="project" value="TreeGrafter"/>
</dbReference>
<protein>
    <recommendedName>
        <fullName evidence="11">DNA 3'-5' helicase</fullName>
        <ecNumber evidence="11">5.6.2.4</ecNumber>
    </recommendedName>
</protein>
<feature type="domain" description="Helicase ATP-binding" evidence="14">
    <location>
        <begin position="77"/>
        <end position="251"/>
    </location>
</feature>
<dbReference type="CDD" id="cd18018">
    <property type="entry name" value="DEXHc_RecQ4-like"/>
    <property type="match status" value="1"/>
</dbReference>
<evidence type="ECO:0000259" key="14">
    <source>
        <dbReference type="PROSITE" id="PS51192"/>
    </source>
</evidence>
<dbReference type="PANTHER" id="PTHR13710">
    <property type="entry name" value="DNA HELICASE RECQ FAMILY MEMBER"/>
    <property type="match status" value="1"/>
</dbReference>
<evidence type="ECO:0000256" key="3">
    <source>
        <dbReference type="ARBA" id="ARBA00022741"/>
    </source>
</evidence>
<keyword evidence="4" id="KW-0378">Hydrolase</keyword>
<evidence type="ECO:0000313" key="15">
    <source>
        <dbReference type="Ensembl" id="ENSAMXP00005005078.1"/>
    </source>
</evidence>
<proteinExistence type="inferred from homology"/>
<dbReference type="Pfam" id="PF00270">
    <property type="entry name" value="DEAD"/>
    <property type="match status" value="1"/>
</dbReference>
<reference evidence="15" key="1">
    <citation type="submission" date="2025-08" db="UniProtKB">
        <authorList>
            <consortium name="Ensembl"/>
        </authorList>
    </citation>
    <scope>IDENTIFICATION</scope>
</reference>
<evidence type="ECO:0000256" key="9">
    <source>
        <dbReference type="ARBA" id="ARBA00023242"/>
    </source>
</evidence>
<comment type="catalytic activity">
    <reaction evidence="12">
        <text>ATP + H2O = ADP + phosphate + H(+)</text>
        <dbReference type="Rhea" id="RHEA:13065"/>
        <dbReference type="ChEBI" id="CHEBI:15377"/>
        <dbReference type="ChEBI" id="CHEBI:15378"/>
        <dbReference type="ChEBI" id="CHEBI:30616"/>
        <dbReference type="ChEBI" id="CHEBI:43474"/>
        <dbReference type="ChEBI" id="CHEBI:456216"/>
    </reaction>
</comment>
<accession>A0A8B9GWX5</accession>
<dbReference type="SMART" id="SM00487">
    <property type="entry name" value="DEXDc"/>
    <property type="match status" value="1"/>
</dbReference>
<name>A0A8B9GWX5_ASTMX</name>
<dbReference type="PANTHER" id="PTHR13710:SF108">
    <property type="entry name" value="ATP-DEPENDENT DNA HELICASE Q4"/>
    <property type="match status" value="1"/>
</dbReference>
<dbReference type="Gene3D" id="3.40.50.300">
    <property type="entry name" value="P-loop containing nucleotide triphosphate hydrolases"/>
    <property type="match status" value="2"/>
</dbReference>
<evidence type="ECO:0000256" key="6">
    <source>
        <dbReference type="ARBA" id="ARBA00022840"/>
    </source>
</evidence>